<evidence type="ECO:0000256" key="2">
    <source>
        <dbReference type="ARBA" id="ARBA00008929"/>
    </source>
</evidence>
<dbReference type="Gene3D" id="1.20.1630.10">
    <property type="entry name" value="Formate dehydrogenase/DMSO reductase domain"/>
    <property type="match status" value="1"/>
</dbReference>
<keyword evidence="4 7" id="KW-0812">Transmembrane</keyword>
<dbReference type="Pfam" id="PF03916">
    <property type="entry name" value="NrfD"/>
    <property type="match status" value="1"/>
</dbReference>
<evidence type="ECO:0000256" key="1">
    <source>
        <dbReference type="ARBA" id="ARBA00004651"/>
    </source>
</evidence>
<evidence type="ECO:0000256" key="5">
    <source>
        <dbReference type="ARBA" id="ARBA00022989"/>
    </source>
</evidence>
<feature type="transmembrane region" description="Helical" evidence="7">
    <location>
        <begin position="34"/>
        <end position="53"/>
    </location>
</feature>
<keyword evidence="5 7" id="KW-1133">Transmembrane helix</keyword>
<dbReference type="InterPro" id="IPR052049">
    <property type="entry name" value="Electron_transfer_protein"/>
</dbReference>
<dbReference type="PANTHER" id="PTHR34856">
    <property type="entry name" value="PROTEIN NRFD"/>
    <property type="match status" value="1"/>
</dbReference>
<feature type="transmembrane region" description="Helical" evidence="7">
    <location>
        <begin position="106"/>
        <end position="129"/>
    </location>
</feature>
<dbReference type="RefSeq" id="WP_326837462.1">
    <property type="nucleotide sequence ID" value="NZ_CP142149.1"/>
</dbReference>
<evidence type="ECO:0000256" key="3">
    <source>
        <dbReference type="ARBA" id="ARBA00022475"/>
    </source>
</evidence>
<evidence type="ECO:0000256" key="4">
    <source>
        <dbReference type="ARBA" id="ARBA00022692"/>
    </source>
</evidence>
<dbReference type="InterPro" id="IPR005614">
    <property type="entry name" value="NrfD-like"/>
</dbReference>
<protein>
    <submittedName>
        <fullName evidence="8">NrfD/PsrC family molybdoenzyme membrane anchor subunit</fullName>
    </submittedName>
</protein>
<feature type="transmembrane region" description="Helical" evidence="7">
    <location>
        <begin position="171"/>
        <end position="191"/>
    </location>
</feature>
<gene>
    <name evidence="8" type="primary">nrfD</name>
    <name evidence="8" type="ORF">VSH64_21665</name>
</gene>
<organism evidence="8 9">
    <name type="scientific">Amycolatopsis rhabdoformis</name>
    <dbReference type="NCBI Taxonomy" id="1448059"/>
    <lineage>
        <taxon>Bacteria</taxon>
        <taxon>Bacillati</taxon>
        <taxon>Actinomycetota</taxon>
        <taxon>Actinomycetes</taxon>
        <taxon>Pseudonocardiales</taxon>
        <taxon>Pseudonocardiaceae</taxon>
        <taxon>Amycolatopsis</taxon>
    </lineage>
</organism>
<name>A0ABZ1IM75_9PSEU</name>
<accession>A0ABZ1IM75</accession>
<evidence type="ECO:0000313" key="9">
    <source>
        <dbReference type="Proteomes" id="UP001330812"/>
    </source>
</evidence>
<comment type="subcellular location">
    <subcellularLocation>
        <location evidence="1">Cell membrane</location>
        <topology evidence="1">Multi-pass membrane protein</topology>
    </subcellularLocation>
</comment>
<feature type="transmembrane region" description="Helical" evidence="7">
    <location>
        <begin position="136"/>
        <end position="156"/>
    </location>
</feature>
<dbReference type="Proteomes" id="UP001330812">
    <property type="component" value="Chromosome"/>
</dbReference>
<keyword evidence="3" id="KW-1003">Cell membrane</keyword>
<keyword evidence="9" id="KW-1185">Reference proteome</keyword>
<keyword evidence="6 7" id="KW-0472">Membrane</keyword>
<proteinExistence type="inferred from homology"/>
<sequence>MSPRAERSMVDRAEFTSYYGRPILKEPAWKQPDVPLYLFLGGLAGSSASMSLLAELTGRPKLAHVAKLAAAGGASASVVALVHDLGKPTRFLHMLRVFKPTSPLSVGSWILAPFSGVAAVSAASAVTGVLPGIGRLAGIAAGLLGPAMCTYTAVLLSDTATPSWHAAHGDLPILFAGSALTSGAGVALLAAPASETGPVVRAALVGTAAELIATHRLETGLGLVSEPYRTGRAGRLLKAARALTAVGAGLSLAARRSRPAAVAGGVAFLAAGLCTRFGVYQAGVESAKDPKYVVIPQRARMAERDSS</sequence>
<dbReference type="EMBL" id="CP142149">
    <property type="protein sequence ID" value="WSE34654.1"/>
    <property type="molecule type" value="Genomic_DNA"/>
</dbReference>
<evidence type="ECO:0000256" key="7">
    <source>
        <dbReference type="SAM" id="Phobius"/>
    </source>
</evidence>
<evidence type="ECO:0000256" key="6">
    <source>
        <dbReference type="ARBA" id="ARBA00023136"/>
    </source>
</evidence>
<feature type="transmembrane region" description="Helical" evidence="7">
    <location>
        <begin position="65"/>
        <end position="86"/>
    </location>
</feature>
<dbReference type="PANTHER" id="PTHR34856:SF2">
    <property type="entry name" value="PROTEIN NRFD"/>
    <property type="match status" value="1"/>
</dbReference>
<evidence type="ECO:0000313" key="8">
    <source>
        <dbReference type="EMBL" id="WSE34654.1"/>
    </source>
</evidence>
<reference evidence="8 9" key="1">
    <citation type="journal article" date="2015" name="Int. J. Syst. Evol. Microbiol.">
        <title>Amycolatopsis rhabdoformis sp. nov., an actinomycete isolated from a tropical forest soil.</title>
        <authorList>
            <person name="Souza W.R."/>
            <person name="Silva R.E."/>
            <person name="Goodfellow M."/>
            <person name="Busarakam K."/>
            <person name="Figueiro F.S."/>
            <person name="Ferreira D."/>
            <person name="Rodrigues-Filho E."/>
            <person name="Moraes L.A.B."/>
            <person name="Zucchi T.D."/>
        </authorList>
    </citation>
    <scope>NUCLEOTIDE SEQUENCE [LARGE SCALE GENOMIC DNA]</scope>
    <source>
        <strain evidence="8 9">NCIMB 14900</strain>
    </source>
</reference>
<comment type="similarity">
    <text evidence="2">Belongs to the NrfD family.</text>
</comment>